<dbReference type="CDD" id="cd01424">
    <property type="entry name" value="MGS_CPS_II"/>
    <property type="match status" value="1"/>
</dbReference>
<comment type="cofactor">
    <cofactor evidence="17">
        <name>Mg(2+)</name>
        <dbReference type="ChEBI" id="CHEBI:18420"/>
    </cofactor>
    <cofactor evidence="17">
        <name>Mn(2+)</name>
        <dbReference type="ChEBI" id="CHEBI:29035"/>
    </cofactor>
    <text evidence="17">Binds 4 Mg(2+) or Mn(2+) ions per subunit.</text>
</comment>
<dbReference type="SUPFAM" id="SSF52335">
    <property type="entry name" value="Methylglyoxal synthase-like"/>
    <property type="match status" value="1"/>
</dbReference>
<protein>
    <recommendedName>
        <fullName evidence="17">Carbamoyl phosphate synthase large chain</fullName>
        <ecNumber evidence="17">6.3.4.16</ecNumber>
        <ecNumber evidence="17">6.3.5.5</ecNumber>
    </recommendedName>
    <alternativeName>
        <fullName evidence="17">Carbamoyl phosphate synthetase ammonia chain</fullName>
    </alternativeName>
</protein>
<dbReference type="Gene3D" id="1.10.1030.10">
    <property type="entry name" value="Carbamoyl-phosphate synthetase, large subunit oligomerisation domain"/>
    <property type="match status" value="1"/>
</dbReference>
<feature type="binding site" evidence="17">
    <location>
        <position position="298"/>
    </location>
    <ligand>
        <name>Mg(2+)</name>
        <dbReference type="ChEBI" id="CHEBI:18420"/>
        <label>2</label>
    </ligand>
</feature>
<dbReference type="PROSITE" id="PS51855">
    <property type="entry name" value="MGS"/>
    <property type="match status" value="1"/>
</dbReference>
<comment type="similarity">
    <text evidence="3 17">Belongs to the CarB family.</text>
</comment>
<dbReference type="FunFam" id="3.40.50.20:FF:000001">
    <property type="entry name" value="Carbamoyl-phosphate synthase large chain"/>
    <property type="match status" value="2"/>
</dbReference>
<organism evidence="20 21">
    <name type="scientific">Alteribacillus bidgolensis</name>
    <dbReference type="NCBI Taxonomy" id="930129"/>
    <lineage>
        <taxon>Bacteria</taxon>
        <taxon>Bacillati</taxon>
        <taxon>Bacillota</taxon>
        <taxon>Bacilli</taxon>
        <taxon>Bacillales</taxon>
        <taxon>Bacillaceae</taxon>
        <taxon>Alteribacillus</taxon>
    </lineage>
</organism>
<proteinExistence type="inferred from homology"/>
<dbReference type="HAMAP" id="MF_01210_A">
    <property type="entry name" value="CPSase_L_chain_A"/>
    <property type="match status" value="1"/>
</dbReference>
<feature type="binding site" evidence="17">
    <location>
        <position position="832"/>
    </location>
    <ligand>
        <name>ATP</name>
        <dbReference type="ChEBI" id="CHEBI:30616"/>
        <label>2</label>
    </ligand>
</feature>
<name>A0A1G8GBG7_9BACI</name>
<evidence type="ECO:0000256" key="4">
    <source>
        <dbReference type="ARBA" id="ARBA00022571"/>
    </source>
</evidence>
<feature type="binding site" evidence="17">
    <location>
        <position position="241"/>
    </location>
    <ligand>
        <name>ATP</name>
        <dbReference type="ChEBI" id="CHEBI:30616"/>
        <label>1</label>
    </ligand>
</feature>
<evidence type="ECO:0000256" key="15">
    <source>
        <dbReference type="ARBA" id="ARBA00048816"/>
    </source>
</evidence>
<dbReference type="GO" id="GO:0005524">
    <property type="term" value="F:ATP binding"/>
    <property type="evidence" value="ECO:0007669"/>
    <property type="project" value="UniProtKB-UniRule"/>
</dbReference>
<feature type="binding site" evidence="17">
    <location>
        <position position="834"/>
    </location>
    <ligand>
        <name>Mn(2+)</name>
        <dbReference type="ChEBI" id="CHEBI:29035"/>
        <label>4</label>
    </ligand>
</feature>
<dbReference type="PROSITE" id="PS00866">
    <property type="entry name" value="CPSASE_1"/>
    <property type="match status" value="2"/>
</dbReference>
<keyword evidence="11" id="KW-0460">Magnesium</keyword>
<keyword evidence="9 17" id="KW-0547">Nucleotide-binding</keyword>
<dbReference type="EC" id="6.3.4.16" evidence="17"/>
<feature type="binding site" evidence="17">
    <location>
        <position position="746"/>
    </location>
    <ligand>
        <name>ATP</name>
        <dbReference type="ChEBI" id="CHEBI:30616"/>
        <label>2</label>
    </ligand>
</feature>
<dbReference type="Pfam" id="PF02142">
    <property type="entry name" value="MGS"/>
    <property type="match status" value="1"/>
</dbReference>
<dbReference type="Gene3D" id="3.30.470.20">
    <property type="entry name" value="ATP-grasp fold, B domain"/>
    <property type="match status" value="2"/>
</dbReference>
<feature type="binding site" evidence="17">
    <location>
        <position position="820"/>
    </location>
    <ligand>
        <name>Mg(2+)</name>
        <dbReference type="ChEBI" id="CHEBI:18420"/>
        <label>3</label>
    </ligand>
</feature>
<dbReference type="SMART" id="SM00851">
    <property type="entry name" value="MGS"/>
    <property type="match status" value="1"/>
</dbReference>
<dbReference type="GO" id="GO:0006541">
    <property type="term" value="P:glutamine metabolic process"/>
    <property type="evidence" value="ECO:0007669"/>
    <property type="project" value="TreeGrafter"/>
</dbReference>
<keyword evidence="4 17" id="KW-0055">Arginine biosynthesis</keyword>
<feature type="binding site" evidence="17">
    <location>
        <position position="832"/>
    </location>
    <ligand>
        <name>Mn(2+)</name>
        <dbReference type="ChEBI" id="CHEBI:29035"/>
        <label>3</label>
    </ligand>
</feature>
<feature type="region of interest" description="Allosteric domain" evidence="17">
    <location>
        <begin position="930"/>
        <end position="1074"/>
    </location>
</feature>
<dbReference type="InterPro" id="IPR058047">
    <property type="entry name" value="CPSase_preATP-grasp"/>
</dbReference>
<dbReference type="NCBIfam" id="TIGR01369">
    <property type="entry name" value="CPSaseII_lrg"/>
    <property type="match status" value="1"/>
</dbReference>
<comment type="catalytic activity">
    <reaction evidence="14 17">
        <text>hydrogencarbonate + NH4(+) + 2 ATP = carbamoyl phosphate + 2 ADP + phosphate + 2 H(+)</text>
        <dbReference type="Rhea" id="RHEA:18029"/>
        <dbReference type="ChEBI" id="CHEBI:15378"/>
        <dbReference type="ChEBI" id="CHEBI:17544"/>
        <dbReference type="ChEBI" id="CHEBI:28938"/>
        <dbReference type="ChEBI" id="CHEBI:30616"/>
        <dbReference type="ChEBI" id="CHEBI:43474"/>
        <dbReference type="ChEBI" id="CHEBI:58228"/>
        <dbReference type="ChEBI" id="CHEBI:456216"/>
        <dbReference type="EC" id="6.3.4.16"/>
    </reaction>
</comment>
<comment type="cofactor">
    <cofactor evidence="1">
        <name>Mn(2+)</name>
        <dbReference type="ChEBI" id="CHEBI:29035"/>
    </cofactor>
</comment>
<keyword evidence="8 17" id="KW-0677">Repeat</keyword>
<keyword evidence="7" id="KW-0479">Metal-binding</keyword>
<comment type="pathway">
    <text evidence="17">Pyrimidine metabolism; UMP biosynthesis via de novo pathway; (S)-dihydroorotate from bicarbonate: step 1/3.</text>
</comment>
<evidence type="ECO:0000256" key="13">
    <source>
        <dbReference type="ARBA" id="ARBA00023211"/>
    </source>
</evidence>
<dbReference type="FunFam" id="3.40.50.1380:FF:000011">
    <property type="entry name" value="Carbamoyl-phosphate synthase large chain"/>
    <property type="match status" value="1"/>
</dbReference>
<feature type="binding site" evidence="17">
    <location>
        <position position="284"/>
    </location>
    <ligand>
        <name>ATP</name>
        <dbReference type="ChEBI" id="CHEBI:30616"/>
        <label>1</label>
    </ligand>
</feature>
<feature type="binding site" evidence="17">
    <location>
        <position position="832"/>
    </location>
    <ligand>
        <name>Mg(2+)</name>
        <dbReference type="ChEBI" id="CHEBI:18420"/>
        <label>3</label>
    </ligand>
</feature>
<feature type="binding site" evidence="17">
    <location>
        <position position="780"/>
    </location>
    <ligand>
        <name>ATP</name>
        <dbReference type="ChEBI" id="CHEBI:30616"/>
        <label>2</label>
    </ligand>
</feature>
<feature type="domain" description="ATP-grasp" evidence="18">
    <location>
        <begin position="133"/>
        <end position="327"/>
    </location>
</feature>
<dbReference type="InterPro" id="IPR005480">
    <property type="entry name" value="CPSase_lsu_oligo"/>
</dbReference>
<dbReference type="Proteomes" id="UP000199017">
    <property type="component" value="Unassembled WGS sequence"/>
</dbReference>
<evidence type="ECO:0000256" key="8">
    <source>
        <dbReference type="ARBA" id="ARBA00022737"/>
    </source>
</evidence>
<feature type="binding site" evidence="17">
    <location>
        <position position="210"/>
    </location>
    <ligand>
        <name>ATP</name>
        <dbReference type="ChEBI" id="CHEBI:30616"/>
        <label>1</label>
    </ligand>
</feature>
<evidence type="ECO:0000256" key="1">
    <source>
        <dbReference type="ARBA" id="ARBA00001936"/>
    </source>
</evidence>
<keyword evidence="21" id="KW-1185">Reference proteome</keyword>
<evidence type="ECO:0000256" key="7">
    <source>
        <dbReference type="ARBA" id="ARBA00022723"/>
    </source>
</evidence>
<feature type="binding site" evidence="17">
    <location>
        <position position="242"/>
    </location>
    <ligand>
        <name>ATP</name>
        <dbReference type="ChEBI" id="CHEBI:30616"/>
        <label>1</label>
    </ligand>
</feature>
<dbReference type="Pfam" id="PF02787">
    <property type="entry name" value="CPSase_L_D3"/>
    <property type="match status" value="1"/>
</dbReference>
<comment type="function">
    <text evidence="17">Large subunit of the glutamine-dependent carbamoyl phosphate synthetase (CPSase). CPSase catalyzes the formation of carbamoyl phosphate from the ammonia moiety of glutamine, carbonate, and phosphate donated by ATP, constituting the first step of 2 biosynthetic pathways, one leading to arginine and/or urea and the other to pyrimidine nucleotides. The large subunit (synthetase) binds the substrates ammonia (free or transferred from glutamine from the small subunit), hydrogencarbonate and ATP and carries out an ATP-coupled ligase reaction, activating hydrogencarbonate by forming carboxy phosphate which reacts with ammonia to form carbamoyl phosphate.</text>
</comment>
<feature type="binding site" evidence="17">
    <location>
        <position position="175"/>
    </location>
    <ligand>
        <name>ATP</name>
        <dbReference type="ChEBI" id="CHEBI:30616"/>
        <label>1</label>
    </ligand>
</feature>
<feature type="domain" description="ATP-grasp" evidence="18">
    <location>
        <begin position="671"/>
        <end position="861"/>
    </location>
</feature>
<dbReference type="UniPathway" id="UPA00068">
    <property type="reaction ID" value="UER00171"/>
</dbReference>
<feature type="binding site" evidence="17">
    <location>
        <position position="779"/>
    </location>
    <ligand>
        <name>ATP</name>
        <dbReference type="ChEBI" id="CHEBI:30616"/>
        <label>2</label>
    </ligand>
</feature>
<dbReference type="GO" id="GO:0005737">
    <property type="term" value="C:cytoplasm"/>
    <property type="evidence" value="ECO:0007669"/>
    <property type="project" value="TreeGrafter"/>
</dbReference>
<comment type="subunit">
    <text evidence="17">Composed of two chains; the small (or glutamine) chain promotes the hydrolysis of glutamine to ammonia, which is used by the large (or ammonia) chain to synthesize carbamoyl phosphate. Tetramer of heterodimers (alpha,beta)4.</text>
</comment>
<dbReference type="EMBL" id="FNDU01000003">
    <property type="protein sequence ID" value="SDH91717.1"/>
    <property type="molecule type" value="Genomic_DNA"/>
</dbReference>
<dbReference type="FunFam" id="3.30.470.20:FF:000001">
    <property type="entry name" value="Carbamoyl-phosphate synthase large chain"/>
    <property type="match status" value="1"/>
</dbReference>
<evidence type="ECO:0000256" key="16">
    <source>
        <dbReference type="ARBA" id="ARBA00060037"/>
    </source>
</evidence>
<reference evidence="20 21" key="1">
    <citation type="submission" date="2016-10" db="EMBL/GenBank/DDBJ databases">
        <authorList>
            <person name="de Groot N.N."/>
        </authorList>
    </citation>
    <scope>NUCLEOTIDE SEQUENCE [LARGE SCALE GENOMIC DNA]</scope>
    <source>
        <strain evidence="21">P4B,CCM 7963,CECT 7998,DSM 25260,IBRC-M 10614,KCTC 13821</strain>
    </source>
</reference>
<dbReference type="STRING" id="930129.SAMN05216352_103317"/>
<evidence type="ECO:0000256" key="17">
    <source>
        <dbReference type="HAMAP-Rule" id="MF_01210"/>
    </source>
</evidence>
<evidence type="ECO:0000259" key="19">
    <source>
        <dbReference type="PROSITE" id="PS51855"/>
    </source>
</evidence>
<comment type="domain">
    <text evidence="17">The large subunit is composed of 2 ATP-grasp domains that are involved in binding the 2 ATP molecules needed for carbamoyl phosphate synthesis. The N-terminal ATP-grasp domain (referred to as the carboxyphosphate synthetic component) catalyzes the ATP-dependent phosphorylation of hydrogencarbonate to carboxyphosphate and the subsequent nucleophilic attack by ammonia to form a carbamate intermediate. The C-terminal ATP-grasp domain (referred to as the carbamoyl phosphate synthetic component) then catalyzes the phosphorylation of carbamate with the second ATP to form the end product carbamoyl phosphate. The reactive and unstable enzyme intermediates are sequentially channeled from one active site to the next through the interior of the protein over a distance of at least 96 A.</text>
</comment>
<dbReference type="GO" id="GO:0006526">
    <property type="term" value="P:L-arginine biosynthetic process"/>
    <property type="evidence" value="ECO:0007669"/>
    <property type="project" value="UniProtKB-UniRule"/>
</dbReference>
<dbReference type="HAMAP" id="MF_01210_B">
    <property type="entry name" value="CPSase_L_chain_B"/>
    <property type="match status" value="1"/>
</dbReference>
<evidence type="ECO:0000313" key="20">
    <source>
        <dbReference type="EMBL" id="SDH91717.1"/>
    </source>
</evidence>
<dbReference type="InterPro" id="IPR005483">
    <property type="entry name" value="CPSase_dom"/>
</dbReference>
<feature type="binding site" evidence="17">
    <location>
        <position position="832"/>
    </location>
    <ligand>
        <name>Mg(2+)</name>
        <dbReference type="ChEBI" id="CHEBI:18420"/>
        <label>4</label>
    </ligand>
</feature>
<comment type="caution">
    <text evidence="17">Lacks conserved residue(s) required for the propagation of feature annotation.</text>
</comment>
<dbReference type="InterPro" id="IPR006275">
    <property type="entry name" value="CPSase_lsu"/>
</dbReference>
<dbReference type="SUPFAM" id="SSF56059">
    <property type="entry name" value="Glutathione synthetase ATP-binding domain-like"/>
    <property type="match status" value="2"/>
</dbReference>
<dbReference type="InterPro" id="IPR016185">
    <property type="entry name" value="PreATP-grasp_dom_sf"/>
</dbReference>
<feature type="binding site" evidence="17">
    <location>
        <position position="707"/>
    </location>
    <ligand>
        <name>ATP</name>
        <dbReference type="ChEBI" id="CHEBI:30616"/>
        <label>2</label>
    </ligand>
</feature>
<comment type="pathway">
    <text evidence="2 17">Amino-acid biosynthesis; L-arginine biosynthesis; carbamoyl phosphate from bicarbonate: step 1/1.</text>
</comment>
<dbReference type="GO" id="GO:0004088">
    <property type="term" value="F:carbamoyl-phosphate synthase (glutamine-hydrolyzing) activity"/>
    <property type="evidence" value="ECO:0007669"/>
    <property type="project" value="UniProtKB-UniRule"/>
</dbReference>
<dbReference type="Gene3D" id="3.40.50.1380">
    <property type="entry name" value="Methylglyoxal synthase-like domain"/>
    <property type="match status" value="1"/>
</dbReference>
<feature type="binding site" evidence="17">
    <location>
        <position position="208"/>
    </location>
    <ligand>
        <name>ATP</name>
        <dbReference type="ChEBI" id="CHEBI:30616"/>
        <label>1</label>
    </ligand>
</feature>
<dbReference type="InterPro" id="IPR036897">
    <property type="entry name" value="CarbamoylP_synth_lsu_oligo_sf"/>
</dbReference>
<dbReference type="NCBIfam" id="NF003671">
    <property type="entry name" value="PRK05294.1"/>
    <property type="match status" value="1"/>
</dbReference>
<feature type="binding site" evidence="17">
    <location>
        <position position="284"/>
    </location>
    <ligand>
        <name>Mn(2+)</name>
        <dbReference type="ChEBI" id="CHEBI:29035"/>
        <label>1</label>
    </ligand>
</feature>
<feature type="binding site" evidence="17">
    <location>
        <position position="777"/>
    </location>
    <ligand>
        <name>ATP</name>
        <dbReference type="ChEBI" id="CHEBI:30616"/>
        <label>2</label>
    </ligand>
</feature>
<dbReference type="FunFam" id="3.30.1490.20:FF:000001">
    <property type="entry name" value="Carbamoyl-phosphate synthase large chain"/>
    <property type="match status" value="1"/>
</dbReference>
<dbReference type="OrthoDB" id="9804197at2"/>
<comment type="catalytic activity">
    <reaction evidence="15 17">
        <text>hydrogencarbonate + L-glutamine + 2 ATP + H2O = carbamoyl phosphate + L-glutamate + 2 ADP + phosphate + 2 H(+)</text>
        <dbReference type="Rhea" id="RHEA:18633"/>
        <dbReference type="ChEBI" id="CHEBI:15377"/>
        <dbReference type="ChEBI" id="CHEBI:15378"/>
        <dbReference type="ChEBI" id="CHEBI:17544"/>
        <dbReference type="ChEBI" id="CHEBI:29985"/>
        <dbReference type="ChEBI" id="CHEBI:30616"/>
        <dbReference type="ChEBI" id="CHEBI:43474"/>
        <dbReference type="ChEBI" id="CHEBI:58228"/>
        <dbReference type="ChEBI" id="CHEBI:58359"/>
        <dbReference type="ChEBI" id="CHEBI:456216"/>
        <dbReference type="EC" id="6.3.5.5"/>
    </reaction>
</comment>
<dbReference type="RefSeq" id="WP_091582915.1">
    <property type="nucleotide sequence ID" value="NZ_FNDU01000003.1"/>
</dbReference>
<keyword evidence="5 17" id="KW-0436">Ligase</keyword>
<dbReference type="PROSITE" id="PS00867">
    <property type="entry name" value="CPSASE_2"/>
    <property type="match status" value="2"/>
</dbReference>
<feature type="binding site" evidence="17">
    <location>
        <position position="820"/>
    </location>
    <ligand>
        <name>ATP</name>
        <dbReference type="ChEBI" id="CHEBI:30616"/>
        <label>2</label>
    </ligand>
</feature>
<dbReference type="Gene3D" id="3.40.50.20">
    <property type="match status" value="2"/>
</dbReference>
<feature type="binding site" evidence="17">
    <location>
        <position position="820"/>
    </location>
    <ligand>
        <name>Mn(2+)</name>
        <dbReference type="ChEBI" id="CHEBI:29035"/>
        <label>3</label>
    </ligand>
</feature>
<dbReference type="SUPFAM" id="SSF48108">
    <property type="entry name" value="Carbamoyl phosphate synthetase, large subunit connection domain"/>
    <property type="match status" value="1"/>
</dbReference>
<feature type="binding site" evidence="17">
    <location>
        <position position="129"/>
    </location>
    <ligand>
        <name>ATP</name>
        <dbReference type="ChEBI" id="CHEBI:30616"/>
        <label>1</label>
    </ligand>
</feature>
<feature type="binding site" evidence="17">
    <location>
        <position position="832"/>
    </location>
    <ligand>
        <name>Mn(2+)</name>
        <dbReference type="ChEBI" id="CHEBI:29035"/>
        <label>4</label>
    </ligand>
</feature>
<evidence type="ECO:0000256" key="11">
    <source>
        <dbReference type="ARBA" id="ARBA00022842"/>
    </source>
</evidence>
<gene>
    <name evidence="17" type="primary">carB</name>
    <name evidence="20" type="ORF">SAMN05216352_103317</name>
</gene>
<dbReference type="InterPro" id="IPR036914">
    <property type="entry name" value="MGS-like_dom_sf"/>
</dbReference>
<feature type="region of interest" description="Carboxyphosphate synthetic domain" evidence="17">
    <location>
        <begin position="1"/>
        <end position="401"/>
    </location>
</feature>
<feature type="binding site" evidence="17">
    <location>
        <position position="176"/>
    </location>
    <ligand>
        <name>ATP</name>
        <dbReference type="ChEBI" id="CHEBI:30616"/>
        <label>1</label>
    </ligand>
</feature>
<feature type="binding site" evidence="17">
    <location>
        <position position="300"/>
    </location>
    <ligand>
        <name>Mn(2+)</name>
        <dbReference type="ChEBI" id="CHEBI:29035"/>
        <label>2</label>
    </ligand>
</feature>
<feature type="binding site" evidence="17">
    <location>
        <position position="834"/>
    </location>
    <ligand>
        <name>Mg(2+)</name>
        <dbReference type="ChEBI" id="CHEBI:18420"/>
        <label>4</label>
    </ligand>
</feature>
<dbReference type="UniPathway" id="UPA00070">
    <property type="reaction ID" value="UER00115"/>
</dbReference>
<evidence type="ECO:0000313" key="21">
    <source>
        <dbReference type="Proteomes" id="UP000199017"/>
    </source>
</evidence>
<dbReference type="Pfam" id="PF25596">
    <property type="entry name" value="CPSase_L_D1"/>
    <property type="match status" value="2"/>
</dbReference>
<dbReference type="SMART" id="SM01096">
    <property type="entry name" value="CPSase_L_D3"/>
    <property type="match status" value="1"/>
</dbReference>
<evidence type="ECO:0000256" key="9">
    <source>
        <dbReference type="ARBA" id="ARBA00022741"/>
    </source>
</evidence>
<sequence>MPKRTDIKKILVIGSGPIVIGQAAEFDYAGTQACQALKEEGYEVILVNSNPATIMTDTNMADKVYIEPITLEFVSRVIRKEKPDALLPTLGGQTGLNMAMELYNEGVLERYNISLLGTELEAIQKAEDREVFRSLMKELNEPVPESEIIHNMEEAEKFVEEIGYPVIVRPAYTLGGTGGGLVHNKDELHEIVSSGLKYSPVHQCLLEKSIAGFKEVEYEVMRDGSGQSIVVCNMENIDPVGIHTGDSVVAAPSQTLSDREYQMLRDSSLKIIRALEIEGGCNVQCAISPHSFEYYIIEVNPRVSRSSALASKATGYPIAKLAAKIAAGFRLDELKNPITGTTYASFEPALDYVVTKIPRWPFDKFEAANRKLGTQMKATGEVMAIGRTFEESIMKGIRSLEMNKPHLSDPVYADYSNESLEEKLIKAEDERLFVIGEAFRRGWSIEKLHGLTKIDRFFLEKFAGIITTGEELSYHPGNPDMLKLAKEMGISDEFIAAKWEWTETEVYEARKRSQIMPVYKMVDTCAAEFESETPYYYSTYEQENESGRTNKPSVLVLGSGPIRIGQGIEFDYATVHTVWALQEEGYEAIIINNNPETVSTDFSVSDKLYFEPLTLEDVMHVVEQEKPEGVIVQFGGQTAINLADGLHERGVKILGTTLEDMDRAEDRDKFEYSLQQLGIPQPLGRTATSSEEAVGIAADIGYPVLVRPSYVLGGRAMEIVDNENELLSYMDRAVKVNKKHPVLIDRYMIGKEIEVDAIADGENVFVPGIMEHIERAGVHSGDSIAVYPPQTLSEKMKQKLVERTVAIGKGLNIKGLLNIQFVIHENEVYVLEVNPRASRTVPFLSKITGVPIASIATRVMAGKSLWTQGYSDGLLPEKKEVSVKVPVFSFAKLRRVDITLGPEMKSTGEVMGRDVSLEKALYKGLIASGMNIPEHGSVLFTIADKNKEEALSLARRFHQIGYNLLATKGTADYLRKENIPVTVVNKLEESSPNLLDIIREGKAQFVINTLTKGKQPARDGFRIRREAVENEVVCMTSIDTADALLKVLEMITFSAEAMPAMEKREAVPANGVTV</sequence>
<dbReference type="EC" id="6.3.5.5" evidence="17"/>
<feature type="domain" description="MGS-like" evidence="19">
    <location>
        <begin position="930"/>
        <end position="1074"/>
    </location>
</feature>
<dbReference type="InterPro" id="IPR005479">
    <property type="entry name" value="CPAse_ATP-bd"/>
</dbReference>
<dbReference type="GO" id="GO:0044205">
    <property type="term" value="P:'de novo' UMP biosynthetic process"/>
    <property type="evidence" value="ECO:0007669"/>
    <property type="project" value="UniProtKB-UniRule"/>
</dbReference>
<evidence type="ECO:0000256" key="12">
    <source>
        <dbReference type="ARBA" id="ARBA00022975"/>
    </source>
</evidence>
<accession>A0A1G8GBG7</accession>
<dbReference type="GO" id="GO:0046872">
    <property type="term" value="F:metal ion binding"/>
    <property type="evidence" value="ECO:0007669"/>
    <property type="project" value="UniProtKB-KW"/>
</dbReference>
<keyword evidence="6 17" id="KW-0028">Amino-acid biosynthesis</keyword>
<dbReference type="SMART" id="SM01209">
    <property type="entry name" value="GARS_A"/>
    <property type="match status" value="1"/>
</dbReference>
<dbReference type="SUPFAM" id="SSF52440">
    <property type="entry name" value="PreATP-grasp domain"/>
    <property type="match status" value="2"/>
</dbReference>
<dbReference type="InterPro" id="IPR011761">
    <property type="entry name" value="ATP-grasp"/>
</dbReference>
<dbReference type="GO" id="GO:0004087">
    <property type="term" value="F:carbamoyl-phosphate synthase (ammonia) activity"/>
    <property type="evidence" value="ECO:0007669"/>
    <property type="project" value="UniProtKB-EC"/>
</dbReference>
<evidence type="ECO:0000256" key="10">
    <source>
        <dbReference type="ARBA" id="ARBA00022840"/>
    </source>
</evidence>
<feature type="binding site" evidence="17">
    <location>
        <position position="300"/>
    </location>
    <ligand>
        <name>Mg(2+)</name>
        <dbReference type="ChEBI" id="CHEBI:18420"/>
        <label>2</label>
    </ligand>
</feature>
<feature type="binding site" evidence="17">
    <location>
        <position position="169"/>
    </location>
    <ligand>
        <name>ATP</name>
        <dbReference type="ChEBI" id="CHEBI:30616"/>
        <label>1</label>
    </ligand>
</feature>
<feature type="binding site" evidence="17">
    <location>
        <position position="243"/>
    </location>
    <ligand>
        <name>ATP</name>
        <dbReference type="ChEBI" id="CHEBI:30616"/>
        <label>1</label>
    </ligand>
</feature>
<evidence type="ECO:0000256" key="5">
    <source>
        <dbReference type="ARBA" id="ARBA00022598"/>
    </source>
</evidence>
<keyword evidence="13" id="KW-0464">Manganese</keyword>
<keyword evidence="12 17" id="KW-0665">Pyrimidine biosynthesis</keyword>
<evidence type="ECO:0000256" key="14">
    <source>
        <dbReference type="ARBA" id="ARBA00047359"/>
    </source>
</evidence>
<dbReference type="FunFam" id="3.30.470.20:FF:000026">
    <property type="entry name" value="Carbamoyl-phosphate synthase large chain"/>
    <property type="match status" value="1"/>
</dbReference>
<dbReference type="PANTHER" id="PTHR11405:SF53">
    <property type="entry name" value="CARBAMOYL-PHOSPHATE SYNTHASE [AMMONIA], MITOCHONDRIAL"/>
    <property type="match status" value="1"/>
</dbReference>
<feature type="binding site" evidence="17">
    <location>
        <position position="215"/>
    </location>
    <ligand>
        <name>ATP</name>
        <dbReference type="ChEBI" id="CHEBI:30616"/>
        <label>1</label>
    </ligand>
</feature>
<comment type="function">
    <text evidence="16">Small subunit of the glutamine-dependent carbamoyl phosphate synthetase (CPSase). CPSase catalyzes the formation of carbamoyl phosphate from the ammonia moiety of glutamine, carbonate, and phosphate donated by ATP, constituting the first step of the biosynthetic pathway leading to pyrimidine nucleotides. The large subunit (synthetase) binds the substrates ammonia (free or transferred from glutamine from the small subunit), hydrogencarbonate and ATP and carries out an ATP-coupled ligase reaction, activating hydrogencarbonate by forming carboxy phosphate which reacts with ammonia to form carbamoyl phosphate.</text>
</comment>
<feature type="binding site" evidence="17">
    <location>
        <position position="284"/>
    </location>
    <ligand>
        <name>Mg(2+)</name>
        <dbReference type="ChEBI" id="CHEBI:18420"/>
        <label>1</label>
    </ligand>
</feature>
<dbReference type="FunFam" id="1.10.1030.10:FF:000002">
    <property type="entry name" value="Carbamoyl-phosphate synthase large chain"/>
    <property type="match status" value="1"/>
</dbReference>
<feature type="binding site" evidence="17">
    <location>
        <position position="298"/>
    </location>
    <ligand>
        <name>Mg(2+)</name>
        <dbReference type="ChEBI" id="CHEBI:18420"/>
        <label>1</label>
    </ligand>
</feature>
<keyword evidence="10 17" id="KW-0067">ATP-binding</keyword>
<dbReference type="Pfam" id="PF02786">
    <property type="entry name" value="CPSase_L_D2"/>
    <property type="match status" value="2"/>
</dbReference>
<dbReference type="PRINTS" id="PR00098">
    <property type="entry name" value="CPSASE"/>
</dbReference>
<dbReference type="NCBIfam" id="NF009455">
    <property type="entry name" value="PRK12815.1"/>
    <property type="match status" value="1"/>
</dbReference>
<feature type="binding site" evidence="17">
    <location>
        <position position="298"/>
    </location>
    <ligand>
        <name>ATP</name>
        <dbReference type="ChEBI" id="CHEBI:30616"/>
        <label>1</label>
    </ligand>
</feature>
<evidence type="ECO:0000256" key="2">
    <source>
        <dbReference type="ARBA" id="ARBA00005077"/>
    </source>
</evidence>
<feature type="region of interest" description="Carbamoyl phosphate synthetic domain" evidence="17">
    <location>
        <begin position="547"/>
        <end position="929"/>
    </location>
</feature>
<evidence type="ECO:0000256" key="6">
    <source>
        <dbReference type="ARBA" id="ARBA00022605"/>
    </source>
</evidence>
<feature type="binding site" evidence="17">
    <location>
        <position position="298"/>
    </location>
    <ligand>
        <name>Mn(2+)</name>
        <dbReference type="ChEBI" id="CHEBI:29035"/>
        <label>2</label>
    </ligand>
</feature>
<evidence type="ECO:0000259" key="18">
    <source>
        <dbReference type="PROSITE" id="PS50975"/>
    </source>
</evidence>
<dbReference type="AlphaFoldDB" id="A0A1G8GBG7"/>
<dbReference type="PROSITE" id="PS50975">
    <property type="entry name" value="ATP_GRASP"/>
    <property type="match status" value="2"/>
</dbReference>
<dbReference type="InterPro" id="IPR011607">
    <property type="entry name" value="MGS-like_dom"/>
</dbReference>
<feature type="binding site" evidence="17">
    <location>
        <position position="752"/>
    </location>
    <ligand>
        <name>ATP</name>
        <dbReference type="ChEBI" id="CHEBI:30616"/>
        <label>2</label>
    </ligand>
</feature>
<evidence type="ECO:0000256" key="3">
    <source>
        <dbReference type="ARBA" id="ARBA00009799"/>
    </source>
</evidence>
<dbReference type="InterPro" id="IPR033937">
    <property type="entry name" value="MGS_CPS_CarB"/>
</dbReference>
<dbReference type="PANTHER" id="PTHR11405">
    <property type="entry name" value="CARBAMOYLTRANSFERASE FAMILY MEMBER"/>
    <property type="match status" value="1"/>
</dbReference>
<feature type="binding site" evidence="17">
    <location>
        <position position="778"/>
    </location>
    <ligand>
        <name>ATP</name>
        <dbReference type="ChEBI" id="CHEBI:30616"/>
        <label>2</label>
    </ligand>
</feature>
<feature type="binding site" evidence="17">
    <location>
        <position position="298"/>
    </location>
    <ligand>
        <name>Mn(2+)</name>
        <dbReference type="ChEBI" id="CHEBI:29035"/>
        <label>1</label>
    </ligand>
</feature>